<keyword evidence="3" id="KW-1185">Reference proteome</keyword>
<evidence type="ECO:0000256" key="1">
    <source>
        <dbReference type="SAM" id="Coils"/>
    </source>
</evidence>
<evidence type="ECO:0000313" key="2">
    <source>
        <dbReference type="EMBL" id="NRT54618.1"/>
    </source>
</evidence>
<dbReference type="Proteomes" id="UP001516061">
    <property type="component" value="Unassembled WGS sequence"/>
</dbReference>
<dbReference type="RefSeq" id="WP_173803555.1">
    <property type="nucleotide sequence ID" value="NZ_JABSNM010000001.1"/>
</dbReference>
<reference evidence="2 3" key="1">
    <citation type="submission" date="2020-05" db="EMBL/GenBank/DDBJ databases">
        <title>Genomic Encyclopedia of Type Strains, Phase IV (KMG-V): Genome sequencing to study the core and pangenomes of soil and plant-associated prokaryotes.</title>
        <authorList>
            <person name="Whitman W."/>
        </authorList>
    </citation>
    <scope>NUCLEOTIDE SEQUENCE [LARGE SCALE GENOMIC DNA]</scope>
    <source>
        <strain evidence="2 3">C29</strain>
    </source>
</reference>
<evidence type="ECO:0000313" key="3">
    <source>
        <dbReference type="Proteomes" id="UP001516061"/>
    </source>
</evidence>
<keyword evidence="1" id="KW-0175">Coiled coil</keyword>
<proteinExistence type="predicted"/>
<gene>
    <name evidence="2" type="ORF">HNQ01_000325</name>
</gene>
<dbReference type="EMBL" id="JABSNM010000001">
    <property type="protein sequence ID" value="NRT54618.1"/>
    <property type="molecule type" value="Genomic_DNA"/>
</dbReference>
<sequence>MHNERATGRLELEARQDGWMQRLERARQQRDHLEMARLLLKAADGAMTEAVEHDDEESLEHAQWLLARTQRSVGATGGHADGIAAMAELLEAMARLLRMWIARERPAAARLAIEQVRDTAFDLARRVERCEDLGLRCAMLLRAADVLEQVGDAVDAQSLRSRAFHRLGSAMSTVDIALAA</sequence>
<accession>A0ABX2FX65</accession>
<feature type="coiled-coil region" evidence="1">
    <location>
        <begin position="9"/>
        <end position="43"/>
    </location>
</feature>
<comment type="caution">
    <text evidence="2">The sequence shown here is derived from an EMBL/GenBank/DDBJ whole genome shotgun (WGS) entry which is preliminary data.</text>
</comment>
<protein>
    <submittedName>
        <fullName evidence="2">Uncharacterized protein</fullName>
    </submittedName>
</protein>
<name>A0ABX2FX65_9BURK</name>
<organism evidence="2 3">
    <name type="scientific">Sphaerotilus uruguayifluvii</name>
    <dbReference type="NCBI Taxonomy" id="2735897"/>
    <lineage>
        <taxon>Bacteria</taxon>
        <taxon>Pseudomonadati</taxon>
        <taxon>Pseudomonadota</taxon>
        <taxon>Betaproteobacteria</taxon>
        <taxon>Burkholderiales</taxon>
        <taxon>Sphaerotilaceae</taxon>
        <taxon>Sphaerotilus</taxon>
    </lineage>
</organism>